<proteinExistence type="inferred from homology"/>
<dbReference type="SUPFAM" id="SSF47781">
    <property type="entry name" value="RuvA domain 2-like"/>
    <property type="match status" value="1"/>
</dbReference>
<dbReference type="Gene3D" id="3.40.50.10130">
    <property type="match status" value="1"/>
</dbReference>
<dbReference type="InterPro" id="IPR010994">
    <property type="entry name" value="RuvA_2-like"/>
</dbReference>
<keyword evidence="8" id="KW-0234">DNA repair</keyword>
<evidence type="ECO:0000256" key="9">
    <source>
        <dbReference type="ARBA" id="ARBA00023242"/>
    </source>
</evidence>
<keyword evidence="3" id="KW-0540">Nuclease</keyword>
<dbReference type="GeneID" id="89992356"/>
<dbReference type="SUPFAM" id="SSF52980">
    <property type="entry name" value="Restriction endonuclease-like"/>
    <property type="match status" value="1"/>
</dbReference>
<feature type="compositionally biased region" description="Basic and acidic residues" evidence="10">
    <location>
        <begin position="347"/>
        <end position="359"/>
    </location>
</feature>
<organism evidence="12 13">
    <name type="scientific">Cryptococcus decagattii</name>
    <dbReference type="NCBI Taxonomy" id="1859122"/>
    <lineage>
        <taxon>Eukaryota</taxon>
        <taxon>Fungi</taxon>
        <taxon>Dikarya</taxon>
        <taxon>Basidiomycota</taxon>
        <taxon>Agaricomycotina</taxon>
        <taxon>Tremellomycetes</taxon>
        <taxon>Tremellales</taxon>
        <taxon>Cryptococcaceae</taxon>
        <taxon>Cryptococcus</taxon>
        <taxon>Cryptococcus gattii species complex</taxon>
    </lineage>
</organism>
<name>A0ABZ2B0N9_9TREE</name>
<protein>
    <recommendedName>
        <fullName evidence="11">ERCC4 domain-containing protein</fullName>
    </recommendedName>
</protein>
<feature type="region of interest" description="Disordered" evidence="10">
    <location>
        <begin position="827"/>
        <end position="846"/>
    </location>
</feature>
<dbReference type="Gene3D" id="1.10.150.20">
    <property type="entry name" value="5' to 3' exonuclease, C-terminal subdomain"/>
    <property type="match status" value="1"/>
</dbReference>
<evidence type="ECO:0000259" key="11">
    <source>
        <dbReference type="SMART" id="SM00891"/>
    </source>
</evidence>
<gene>
    <name evidence="12" type="ORF">IAS62_005586</name>
</gene>
<sequence length="1091" mass="123441">MSSKSRRHIPYLPFHKNLIRTLCRPQQDDLLLIAKGLGLRRIVCALLKTYDRKEDLVLVVGATPADEAGIGDELGIMGVRDPGFRVVGYEMSVKERDEMYRHGGLFSVTSKILVNDLLKGTLPVKLITGLVILHAERLSHGSQEEFAVRLYRRENQSGFCKAFSDEPEVFAHGMSPLRDMLINLNMTSVLIWPRFNEAVKVDLSNAITECMEAMLVELKRDHSLNLDLEDINVRNAQFKNFDTIVRMRLKPVWHKVGAKTKIHVAALTELRNLHTWLLEYDSATFASYINTLQRQHFQAEKLTTGAGRHIHDWFNAKAASRLVEASQARISRRKMVMDNSPGPEEDADRRDPGVGRDEGVDFQEGEFGLEEEVIREQEDLAERQRREITEIVPDDDEEEIMEIFATQTQTLPQHRRPEDANNDLEQGSMAQDENADETLRSAEGVLPPVFRPVMLSVRDDLGRSVERRLKKGHEAVLEEQPKWSVLAKVLKEIEDTIATVQVSHADTPGTNIILVMTSSDRTCLQLRQYLTTMSRTDPPFGPQAGRKMMESLFLSNWQHEKNGEKLGNAGTGMHRSDNDEIRVRGDIESKRLEEQRRTERARGRGRGVPSYKRRRQRGGVAAPAPRLAEMEKEHKEAMMKAYSAFTGGENDEDTQMQWALRESTRSASFTDLSTTSTSSDPSSALLASTGILEEDDLQPVPGSQTIAEAQYGLLPENFEEAYGLIAPEDAVIIRPYGGEDDDILLQELRPRFVVMYEPNLPFIRRLEVYRNCNPGLSLRVYQMIYTNSFEEDRFLSTIQREAEAFKKLIDDRQSMVIPIYNNNPRAPMRDTVTRSKTTYSSRNAGGGESAEEARIIVDIREMGALLPSLIDSAGIKVIPSTLTVGDYILSPKMCVERKSLADLEGSFNNGRLHTQCEAMTSHYEICILLIEFDEDKFGMRTKEDARREAAGRSNDPDEAWRDTFYLQSKLALLALHFPRLRIIWSSSPHESVKILSDLKLNHDEPDEITATLKGSSEGEQGVRSGIENATAVEMLRSIPGVSGRNLKFVMSKVESIKELVSMSRGQLKEILGEEGGEKAWEFLHHDPRYSR</sequence>
<feature type="region of interest" description="Disordered" evidence="10">
    <location>
        <begin position="335"/>
        <end position="360"/>
    </location>
</feature>
<evidence type="ECO:0000256" key="10">
    <source>
        <dbReference type="SAM" id="MobiDB-lite"/>
    </source>
</evidence>
<keyword evidence="5" id="KW-0227">DNA damage</keyword>
<keyword evidence="13" id="KW-1185">Reference proteome</keyword>
<evidence type="ECO:0000256" key="1">
    <source>
        <dbReference type="ARBA" id="ARBA00004123"/>
    </source>
</evidence>
<evidence type="ECO:0000256" key="8">
    <source>
        <dbReference type="ARBA" id="ARBA00023204"/>
    </source>
</evidence>
<comment type="similarity">
    <text evidence="2">Belongs to the XPF family.</text>
</comment>
<reference evidence="12 13" key="1">
    <citation type="submission" date="2024-01" db="EMBL/GenBank/DDBJ databases">
        <title>Comparative genomics of Cryptococcus and Kwoniella reveals pathogenesis evolution and contrasting modes of karyotype evolution via chromosome fusion or intercentromeric recombination.</title>
        <authorList>
            <person name="Coelho M.A."/>
            <person name="David-Palma M."/>
            <person name="Shea T."/>
            <person name="Bowers K."/>
            <person name="McGinley-Smith S."/>
            <person name="Mohammad A.W."/>
            <person name="Gnirke A."/>
            <person name="Yurkov A.M."/>
            <person name="Nowrousian M."/>
            <person name="Sun S."/>
            <person name="Cuomo C.A."/>
            <person name="Heitman J."/>
        </authorList>
    </citation>
    <scope>NUCLEOTIDE SEQUENCE [LARGE SCALE GENOMIC DNA]</scope>
    <source>
        <strain evidence="12 13">7685027</strain>
    </source>
</reference>
<dbReference type="InterPro" id="IPR006166">
    <property type="entry name" value="ERCC4_domain"/>
</dbReference>
<dbReference type="SMART" id="SM00891">
    <property type="entry name" value="ERCC4"/>
    <property type="match status" value="1"/>
</dbReference>
<dbReference type="InterPro" id="IPR047520">
    <property type="entry name" value="XPF_nuclease"/>
</dbReference>
<keyword evidence="4" id="KW-0255">Endonuclease</keyword>
<evidence type="ECO:0000256" key="6">
    <source>
        <dbReference type="ARBA" id="ARBA00022801"/>
    </source>
</evidence>
<feature type="compositionally biased region" description="Basic and acidic residues" evidence="10">
    <location>
        <begin position="589"/>
        <end position="602"/>
    </location>
</feature>
<evidence type="ECO:0000256" key="5">
    <source>
        <dbReference type="ARBA" id="ARBA00022763"/>
    </source>
</evidence>
<evidence type="ECO:0000313" key="12">
    <source>
        <dbReference type="EMBL" id="WVO24222.1"/>
    </source>
</evidence>
<keyword evidence="9" id="KW-0539">Nucleus</keyword>
<dbReference type="EMBL" id="CP143815">
    <property type="protein sequence ID" value="WVO24222.1"/>
    <property type="molecule type" value="Genomic_DNA"/>
</dbReference>
<feature type="compositionally biased region" description="Polar residues" evidence="10">
    <location>
        <begin position="834"/>
        <end position="843"/>
    </location>
</feature>
<dbReference type="PANTHER" id="PTHR10150">
    <property type="entry name" value="DNA REPAIR ENDONUCLEASE XPF"/>
    <property type="match status" value="1"/>
</dbReference>
<dbReference type="CDD" id="cd20078">
    <property type="entry name" value="XPF_nuclease_XPF_euk"/>
    <property type="match status" value="1"/>
</dbReference>
<evidence type="ECO:0000313" key="13">
    <source>
        <dbReference type="Proteomes" id="UP001432216"/>
    </source>
</evidence>
<evidence type="ECO:0000256" key="2">
    <source>
        <dbReference type="ARBA" id="ARBA00010015"/>
    </source>
</evidence>
<keyword evidence="6" id="KW-0378">Hydrolase</keyword>
<dbReference type="Pfam" id="PF02732">
    <property type="entry name" value="ERCC4"/>
    <property type="match status" value="1"/>
</dbReference>
<evidence type="ECO:0000256" key="3">
    <source>
        <dbReference type="ARBA" id="ARBA00022722"/>
    </source>
</evidence>
<dbReference type="PANTHER" id="PTHR10150:SF0">
    <property type="entry name" value="DNA REPAIR ENDONUCLEASE XPF"/>
    <property type="match status" value="1"/>
</dbReference>
<accession>A0ABZ2B0N9</accession>
<dbReference type="RefSeq" id="XP_064723461.1">
    <property type="nucleotide sequence ID" value="XM_064867389.1"/>
</dbReference>
<dbReference type="Proteomes" id="UP001432216">
    <property type="component" value="Chromosome 10"/>
</dbReference>
<dbReference type="InterPro" id="IPR011335">
    <property type="entry name" value="Restrct_endonuc-II-like"/>
</dbReference>
<comment type="subcellular location">
    <subcellularLocation>
        <location evidence="1">Nucleus</location>
    </subcellularLocation>
</comment>
<feature type="region of interest" description="Disordered" evidence="10">
    <location>
        <begin position="589"/>
        <end position="624"/>
    </location>
</feature>
<feature type="domain" description="ERCC4" evidence="11">
    <location>
        <begin position="854"/>
        <end position="934"/>
    </location>
</feature>
<evidence type="ECO:0000256" key="4">
    <source>
        <dbReference type="ARBA" id="ARBA00022759"/>
    </source>
</evidence>
<evidence type="ECO:0000256" key="7">
    <source>
        <dbReference type="ARBA" id="ARBA00023125"/>
    </source>
</evidence>
<keyword evidence="7" id="KW-0238">DNA-binding</keyword>